<feature type="domain" description="Response regulatory" evidence="8">
    <location>
        <begin position="617"/>
        <end position="732"/>
    </location>
</feature>
<keyword evidence="3 5" id="KW-0597">Phosphoprotein</keyword>
<dbReference type="CDD" id="cd00082">
    <property type="entry name" value="HisKA"/>
    <property type="match status" value="1"/>
</dbReference>
<dbReference type="PROSITE" id="PS50109">
    <property type="entry name" value="HIS_KIN"/>
    <property type="match status" value="1"/>
</dbReference>
<sequence>MYQTNVNDAQKVTRLLVEAYDARVNDLSKSVMLAQEALEISQQLDEAILIARSLSRLSLFYMILGEYKKTMKLGKKALGYFQILGDEKGIADVKYNIAGVYYRTDNYHLALIYLIDCFEIYQKLNDFHNQSRVQKSLGTIYEYFGDQKSAILSYEKAIKAAQMAGDLNLESNAYNPLSGVYLNRGEIDKASEMIEQSIRMKNKTGDVRGLAFGLYGRAKVYVKRKQYQLAEETFLEAVRIHVEMGERLGRGMCYHKLGQLYLEMGDLEKSEKMLDEALDFAQEYNMVIIKINCNYLKYQLYRQKDDAVQALKYLEIYLKEKEAVMNTQTQKVIESYEAVTKMERLQKEAQMNREKAEILKKKNRAEESSRVKQEFLSTMSHEIRTPLNAVITITSLLEERSDKEENELLRSLKFSADNLLRIINDILDFSKLDAGKVVLEPQPVEISLLMENIRNTYLGMAREKGIDLKLTVDPLLAEVYLADETKLSQILGNLISNAIKYTDEGQVSVEVKLLDQGESRDQIEFRVEDTGGGIPENFLEEIFESFSQPRSYTTKKQGGSGLGLAIVKKLIGLHGSNIHVKTQENEGSVFYFQVSFMKGERKITPSHQESDGLTGRTVLIAEDNMINAMVALKLLANWGVKATHARDGSEAIQMSSECKYDYILMDIHMPEVDGFDAAKTIRESENPNLETPIFALTADITAHQREVFEPYFDGFLLKPIEREKLYQTLLTH</sequence>
<dbReference type="SUPFAM" id="SSF55874">
    <property type="entry name" value="ATPase domain of HSP90 chaperone/DNA topoisomerase II/histidine kinase"/>
    <property type="match status" value="1"/>
</dbReference>
<evidence type="ECO:0000256" key="3">
    <source>
        <dbReference type="ARBA" id="ARBA00022553"/>
    </source>
</evidence>
<organism evidence="9 10">
    <name type="scientific">Marinoscillum luteum</name>
    <dbReference type="NCBI Taxonomy" id="861051"/>
    <lineage>
        <taxon>Bacteria</taxon>
        <taxon>Pseudomonadati</taxon>
        <taxon>Bacteroidota</taxon>
        <taxon>Cytophagia</taxon>
        <taxon>Cytophagales</taxon>
        <taxon>Reichenbachiellaceae</taxon>
        <taxon>Marinoscillum</taxon>
    </lineage>
</organism>
<dbReference type="EMBL" id="JBIPKE010000018">
    <property type="protein sequence ID" value="MFH6984682.1"/>
    <property type="molecule type" value="Genomic_DNA"/>
</dbReference>
<keyword evidence="6" id="KW-0802">TPR repeat</keyword>
<proteinExistence type="predicted"/>
<dbReference type="SMART" id="SM00388">
    <property type="entry name" value="HisKA"/>
    <property type="match status" value="1"/>
</dbReference>
<dbReference type="CDD" id="cd17546">
    <property type="entry name" value="REC_hyHK_CKI1_RcsC-like"/>
    <property type="match status" value="1"/>
</dbReference>
<name>A0ABW7NBG5_9BACT</name>
<dbReference type="EC" id="2.7.13.3" evidence="2"/>
<dbReference type="InterPro" id="IPR004358">
    <property type="entry name" value="Sig_transdc_His_kin-like_C"/>
</dbReference>
<comment type="caution">
    <text evidence="9">The sequence shown here is derived from an EMBL/GenBank/DDBJ whole genome shotgun (WGS) entry which is preliminary data.</text>
</comment>
<protein>
    <recommendedName>
        <fullName evidence="2">histidine kinase</fullName>
        <ecNumber evidence="2">2.7.13.3</ecNumber>
    </recommendedName>
</protein>
<dbReference type="PANTHER" id="PTHR45339">
    <property type="entry name" value="HYBRID SIGNAL TRANSDUCTION HISTIDINE KINASE J"/>
    <property type="match status" value="1"/>
</dbReference>
<dbReference type="InterPro" id="IPR003661">
    <property type="entry name" value="HisK_dim/P_dom"/>
</dbReference>
<dbReference type="PROSITE" id="PS50005">
    <property type="entry name" value="TPR"/>
    <property type="match status" value="2"/>
</dbReference>
<dbReference type="SUPFAM" id="SSF48452">
    <property type="entry name" value="TPR-like"/>
    <property type="match status" value="2"/>
</dbReference>
<dbReference type="InterPro" id="IPR011990">
    <property type="entry name" value="TPR-like_helical_dom_sf"/>
</dbReference>
<dbReference type="Gene3D" id="3.40.50.2300">
    <property type="match status" value="1"/>
</dbReference>
<dbReference type="SMART" id="SM00387">
    <property type="entry name" value="HATPase_c"/>
    <property type="match status" value="1"/>
</dbReference>
<evidence type="ECO:0000313" key="10">
    <source>
        <dbReference type="Proteomes" id="UP001610063"/>
    </source>
</evidence>
<dbReference type="RefSeq" id="WP_395418092.1">
    <property type="nucleotide sequence ID" value="NZ_JBIPKE010000018.1"/>
</dbReference>
<evidence type="ECO:0000313" key="9">
    <source>
        <dbReference type="EMBL" id="MFH6984682.1"/>
    </source>
</evidence>
<dbReference type="Pfam" id="PF02518">
    <property type="entry name" value="HATPase_c"/>
    <property type="match status" value="1"/>
</dbReference>
<dbReference type="SMART" id="SM00448">
    <property type="entry name" value="REC"/>
    <property type="match status" value="1"/>
</dbReference>
<feature type="repeat" description="TPR" evidence="6">
    <location>
        <begin position="171"/>
        <end position="204"/>
    </location>
</feature>
<dbReference type="PROSITE" id="PS50110">
    <property type="entry name" value="RESPONSE_REGULATORY"/>
    <property type="match status" value="1"/>
</dbReference>
<gene>
    <name evidence="9" type="ORF">ACHKAR_14600</name>
</gene>
<feature type="repeat" description="TPR" evidence="6">
    <location>
        <begin position="251"/>
        <end position="284"/>
    </location>
</feature>
<dbReference type="InterPro" id="IPR011006">
    <property type="entry name" value="CheY-like_superfamily"/>
</dbReference>
<dbReference type="PANTHER" id="PTHR45339:SF1">
    <property type="entry name" value="HYBRID SIGNAL TRANSDUCTION HISTIDINE KINASE J"/>
    <property type="match status" value="1"/>
</dbReference>
<dbReference type="Pfam" id="PF00072">
    <property type="entry name" value="Response_reg"/>
    <property type="match status" value="1"/>
</dbReference>
<keyword evidence="10" id="KW-1185">Reference proteome</keyword>
<evidence type="ECO:0000259" key="7">
    <source>
        <dbReference type="PROSITE" id="PS50109"/>
    </source>
</evidence>
<dbReference type="InterPro" id="IPR001789">
    <property type="entry name" value="Sig_transdc_resp-reg_receiver"/>
</dbReference>
<dbReference type="Pfam" id="PF00512">
    <property type="entry name" value="HisKA"/>
    <property type="match status" value="1"/>
</dbReference>
<dbReference type="Pfam" id="PF17874">
    <property type="entry name" value="TPR_MalT"/>
    <property type="match status" value="1"/>
</dbReference>
<feature type="domain" description="Histidine kinase" evidence="7">
    <location>
        <begin position="378"/>
        <end position="598"/>
    </location>
</feature>
<dbReference type="SUPFAM" id="SSF52172">
    <property type="entry name" value="CheY-like"/>
    <property type="match status" value="1"/>
</dbReference>
<reference evidence="9 10" key="1">
    <citation type="journal article" date="2013" name="Int. J. Syst. Evol. Microbiol.">
        <title>Marinoscillum luteum sp. nov., isolated from marine sediment.</title>
        <authorList>
            <person name="Cha I.T."/>
            <person name="Park S.J."/>
            <person name="Kim S.J."/>
            <person name="Kim J.G."/>
            <person name="Jung M.Y."/>
            <person name="Shin K.S."/>
            <person name="Kwon K.K."/>
            <person name="Yang S.H."/>
            <person name="Seo Y.S."/>
            <person name="Rhee S.K."/>
        </authorList>
    </citation>
    <scope>NUCLEOTIDE SEQUENCE [LARGE SCALE GENOMIC DNA]</scope>
    <source>
        <strain evidence="9 10">KCTC 23939</strain>
    </source>
</reference>
<evidence type="ECO:0000256" key="5">
    <source>
        <dbReference type="PROSITE-ProRule" id="PRU00169"/>
    </source>
</evidence>
<dbReference type="CDD" id="cd16922">
    <property type="entry name" value="HATPase_EvgS-ArcB-TorS-like"/>
    <property type="match status" value="1"/>
</dbReference>
<dbReference type="InterPro" id="IPR019734">
    <property type="entry name" value="TPR_rpt"/>
</dbReference>
<evidence type="ECO:0000256" key="2">
    <source>
        <dbReference type="ARBA" id="ARBA00012438"/>
    </source>
</evidence>
<comment type="catalytic activity">
    <reaction evidence="1">
        <text>ATP + protein L-histidine = ADP + protein N-phospho-L-histidine.</text>
        <dbReference type="EC" id="2.7.13.3"/>
    </reaction>
</comment>
<feature type="modified residue" description="4-aspartylphosphate" evidence="5">
    <location>
        <position position="666"/>
    </location>
</feature>
<accession>A0ABW7NBG5</accession>
<dbReference type="SMART" id="SM00028">
    <property type="entry name" value="TPR"/>
    <property type="match status" value="6"/>
</dbReference>
<dbReference type="PRINTS" id="PR00344">
    <property type="entry name" value="BCTRLSENSOR"/>
</dbReference>
<dbReference type="SUPFAM" id="SSF47384">
    <property type="entry name" value="Homodimeric domain of signal transducing histidine kinase"/>
    <property type="match status" value="1"/>
</dbReference>
<evidence type="ECO:0000256" key="6">
    <source>
        <dbReference type="PROSITE-ProRule" id="PRU00339"/>
    </source>
</evidence>
<dbReference type="Gene3D" id="3.30.565.10">
    <property type="entry name" value="Histidine kinase-like ATPase, C-terminal domain"/>
    <property type="match status" value="1"/>
</dbReference>
<dbReference type="InterPro" id="IPR003594">
    <property type="entry name" value="HATPase_dom"/>
</dbReference>
<dbReference type="Gene3D" id="1.25.40.10">
    <property type="entry name" value="Tetratricopeptide repeat domain"/>
    <property type="match status" value="1"/>
</dbReference>
<dbReference type="Gene3D" id="1.10.287.130">
    <property type="match status" value="1"/>
</dbReference>
<dbReference type="InterPro" id="IPR036097">
    <property type="entry name" value="HisK_dim/P_sf"/>
</dbReference>
<evidence type="ECO:0000259" key="8">
    <source>
        <dbReference type="PROSITE" id="PS50110"/>
    </source>
</evidence>
<dbReference type="InterPro" id="IPR041617">
    <property type="entry name" value="TPR_MalT"/>
</dbReference>
<evidence type="ECO:0000256" key="4">
    <source>
        <dbReference type="ARBA" id="ARBA00023012"/>
    </source>
</evidence>
<dbReference type="InterPro" id="IPR005467">
    <property type="entry name" value="His_kinase_dom"/>
</dbReference>
<evidence type="ECO:0000256" key="1">
    <source>
        <dbReference type="ARBA" id="ARBA00000085"/>
    </source>
</evidence>
<dbReference type="InterPro" id="IPR036890">
    <property type="entry name" value="HATPase_C_sf"/>
</dbReference>
<keyword evidence="4" id="KW-0902">Two-component regulatory system</keyword>
<dbReference type="Proteomes" id="UP001610063">
    <property type="component" value="Unassembled WGS sequence"/>
</dbReference>
<dbReference type="Pfam" id="PF13424">
    <property type="entry name" value="TPR_12"/>
    <property type="match status" value="1"/>
</dbReference>